<dbReference type="EMBL" id="NAJQ01001093">
    <property type="protein sequence ID" value="TKA62336.1"/>
    <property type="molecule type" value="Genomic_DNA"/>
</dbReference>
<gene>
    <name evidence="1" type="ORF">B0A55_10655</name>
</gene>
<dbReference type="Proteomes" id="UP000309340">
    <property type="component" value="Unassembled WGS sequence"/>
</dbReference>
<evidence type="ECO:0000313" key="1">
    <source>
        <dbReference type="EMBL" id="TKA62336.1"/>
    </source>
</evidence>
<dbReference type="AlphaFoldDB" id="A0A4U0WJC7"/>
<keyword evidence="2" id="KW-1185">Reference proteome</keyword>
<protein>
    <submittedName>
        <fullName evidence="1">Uncharacterized protein</fullName>
    </submittedName>
</protein>
<evidence type="ECO:0000313" key="2">
    <source>
        <dbReference type="Proteomes" id="UP000309340"/>
    </source>
</evidence>
<comment type="caution">
    <text evidence="1">The sequence shown here is derived from an EMBL/GenBank/DDBJ whole genome shotgun (WGS) entry which is preliminary data.</text>
</comment>
<dbReference type="OrthoDB" id="4521223at2759"/>
<name>A0A4U0WJC7_9PEZI</name>
<proteinExistence type="predicted"/>
<accession>A0A4U0WJC7</accession>
<feature type="non-terminal residue" evidence="1">
    <location>
        <position position="83"/>
    </location>
</feature>
<sequence length="83" mass="9567">MICTLSDENEPAPLLDAPLVEHNAEHYIRPIYVKILKVRGKTGWLLRRYDHFFGALKGDPQGLPHHGVQVGEYLVELTREKYL</sequence>
<organism evidence="1 2">
    <name type="scientific">Friedmanniomyces simplex</name>
    <dbReference type="NCBI Taxonomy" id="329884"/>
    <lineage>
        <taxon>Eukaryota</taxon>
        <taxon>Fungi</taxon>
        <taxon>Dikarya</taxon>
        <taxon>Ascomycota</taxon>
        <taxon>Pezizomycotina</taxon>
        <taxon>Dothideomycetes</taxon>
        <taxon>Dothideomycetidae</taxon>
        <taxon>Mycosphaerellales</taxon>
        <taxon>Teratosphaeriaceae</taxon>
        <taxon>Friedmanniomyces</taxon>
    </lineage>
</organism>
<reference evidence="1 2" key="1">
    <citation type="submission" date="2017-03" db="EMBL/GenBank/DDBJ databases">
        <title>Genomes of endolithic fungi from Antarctica.</title>
        <authorList>
            <person name="Coleine C."/>
            <person name="Masonjones S."/>
            <person name="Stajich J.E."/>
        </authorList>
    </citation>
    <scope>NUCLEOTIDE SEQUENCE [LARGE SCALE GENOMIC DNA]</scope>
    <source>
        <strain evidence="1 2">CCFEE 5184</strain>
    </source>
</reference>